<accession>A0AAU1ZZM4</accession>
<dbReference type="EMBL" id="CP108222">
    <property type="protein sequence ID" value="WTT17007.1"/>
    <property type="molecule type" value="Genomic_DNA"/>
</dbReference>
<gene>
    <name evidence="2" type="ORF">OHA22_16440</name>
</gene>
<evidence type="ECO:0000256" key="1">
    <source>
        <dbReference type="SAM" id="MobiDB-lite"/>
    </source>
</evidence>
<evidence type="ECO:0000313" key="2">
    <source>
        <dbReference type="EMBL" id="WTT17007.1"/>
    </source>
</evidence>
<feature type="compositionally biased region" description="Acidic residues" evidence="1">
    <location>
        <begin position="102"/>
        <end position="113"/>
    </location>
</feature>
<name>A0AAU1ZZM4_9ACTN</name>
<reference evidence="2" key="1">
    <citation type="submission" date="2022-10" db="EMBL/GenBank/DDBJ databases">
        <title>The complete genomes of actinobacterial strains from the NBC collection.</title>
        <authorList>
            <person name="Joergensen T.S."/>
            <person name="Alvarez Arevalo M."/>
            <person name="Sterndorff E.B."/>
            <person name="Faurdal D."/>
            <person name="Vuksanovic O."/>
            <person name="Mourched A.-S."/>
            <person name="Charusanti P."/>
            <person name="Shaw S."/>
            <person name="Blin K."/>
            <person name="Weber T."/>
        </authorList>
    </citation>
    <scope>NUCLEOTIDE SEQUENCE</scope>
    <source>
        <strain evidence="2">NBC_00093</strain>
    </source>
</reference>
<feature type="region of interest" description="Disordered" evidence="1">
    <location>
        <begin position="102"/>
        <end position="123"/>
    </location>
</feature>
<feature type="compositionally biased region" description="Basic and acidic residues" evidence="1">
    <location>
        <begin position="114"/>
        <end position="123"/>
    </location>
</feature>
<organism evidence="2">
    <name type="scientific">Streptomyces sp. NBC_00093</name>
    <dbReference type="NCBI Taxonomy" id="2975649"/>
    <lineage>
        <taxon>Bacteria</taxon>
        <taxon>Bacillati</taxon>
        <taxon>Actinomycetota</taxon>
        <taxon>Actinomycetes</taxon>
        <taxon>Kitasatosporales</taxon>
        <taxon>Streptomycetaceae</taxon>
        <taxon>Streptomyces</taxon>
    </lineage>
</organism>
<proteinExistence type="predicted"/>
<dbReference type="AlphaFoldDB" id="A0AAU1ZZM4"/>
<sequence length="123" mass="13476">MSLTNEVRLLPWAGPEGKPCYLAGDGTGYVSRLADNMESTQLGLAGELVQEAQHTLDGRQWTPGELHLLAVQLTEALTNVHRIAVSRGARLPAPAYDDLDALDVDDLETEDEERDSRRPVPLD</sequence>
<protein>
    <submittedName>
        <fullName evidence="2">Uncharacterized protein</fullName>
    </submittedName>
</protein>